<feature type="domain" description="Nucleoside diphosphate kinase-like" evidence="4">
    <location>
        <begin position="4"/>
        <end position="83"/>
    </location>
</feature>
<sequence length="470" mass="52708">MFQDSLLIINSDFVSKRKRLLIFLLHGGFQIQGRRMIQFTPELAAEFYKDKSEDLDFMLHVILLSKAPSEALILSKENAVEDLIKTLVCYFGNSAEMEKFVHATCCLEKVQEEICFIFPNYIYEPIRCLGQHDFSCDNPLISSQIIKVYDLVGKPDTGPLKSWKRKLAEWLIHSNKDLPQVSNQCSKNPALNIHEMAEQTKGTALPYRQGDLQSKTKTSNSSVDFDSDGTSFSITTSSCVTCSGFSGREEYVQQQQSLTDIINSKTAPLSAINSTSSTTGVSQIDHDKVIVVVTEEMEEQKSEIIDDRETAVVDELGNLPDVNSNESKESAYTGYQKTSIVIPSNSFCSILECSRSNQAYTTAPLATTNEEDIRVFRKSGYDNAGEALKTYKDIKVMNEVKHIIGEVNRDDNLGFKKSLQQENQEELFTDEGEQAYISPEQIADSVLAAEEESNALAIQEDIEQYSNENE</sequence>
<dbReference type="PROSITE" id="PS51374">
    <property type="entry name" value="NDPK_LIKE"/>
    <property type="match status" value="1"/>
</dbReference>
<protein>
    <recommendedName>
        <fullName evidence="4">Nucleoside diphosphate kinase-like domain-containing protein</fullName>
    </recommendedName>
</protein>
<reference evidence="5" key="1">
    <citation type="submission" date="2020-05" db="UniProtKB">
        <authorList>
            <consortium name="EnsemblMetazoa"/>
        </authorList>
    </citation>
    <scope>IDENTIFICATION</scope>
    <source>
        <strain evidence="5">USDA</strain>
    </source>
</reference>
<keyword evidence="6" id="KW-1185">Reference proteome</keyword>
<dbReference type="AlphaFoldDB" id="A0A1I8NVK3"/>
<dbReference type="Proteomes" id="UP000095300">
    <property type="component" value="Unassembled WGS sequence"/>
</dbReference>
<evidence type="ECO:0000313" key="5">
    <source>
        <dbReference type="EnsemblMetazoa" id="SCAU002413-PB"/>
    </source>
</evidence>
<dbReference type="EnsemblMetazoa" id="SCAU002413-RB">
    <property type="protein sequence ID" value="SCAU002413-PB"/>
    <property type="gene ID" value="SCAU002413"/>
</dbReference>
<feature type="region of interest" description="Disordered" evidence="3">
    <location>
        <begin position="204"/>
        <end position="225"/>
    </location>
</feature>
<dbReference type="VEuPathDB" id="VectorBase:SCAU002413"/>
<dbReference type="GO" id="GO:1902176">
    <property type="term" value="P:negative regulation of oxidative stress-induced intrinsic apoptotic signaling pathway"/>
    <property type="evidence" value="ECO:0007669"/>
    <property type="project" value="TreeGrafter"/>
</dbReference>
<dbReference type="InterPro" id="IPR036850">
    <property type="entry name" value="NDK-like_dom_sf"/>
</dbReference>
<proteinExistence type="inferred from homology"/>
<dbReference type="GO" id="GO:0005929">
    <property type="term" value="C:cilium"/>
    <property type="evidence" value="ECO:0007669"/>
    <property type="project" value="TreeGrafter"/>
</dbReference>
<accession>A0A1I8NVK3</accession>
<dbReference type="Gene3D" id="3.30.70.141">
    <property type="entry name" value="Nucleoside diphosphate kinase-like domain"/>
    <property type="match status" value="1"/>
</dbReference>
<evidence type="ECO:0000313" key="6">
    <source>
        <dbReference type="Proteomes" id="UP000095300"/>
    </source>
</evidence>
<dbReference type="STRING" id="35570.A0A1I8NVK3"/>
<dbReference type="Pfam" id="PF00334">
    <property type="entry name" value="NDK"/>
    <property type="match status" value="1"/>
</dbReference>
<dbReference type="PANTHER" id="PTHR46161:SF1">
    <property type="entry name" value="NUCLEOSIDE DIPHOSPHATE KINASE HOMOLOG 5"/>
    <property type="match status" value="1"/>
</dbReference>
<evidence type="ECO:0000259" key="4">
    <source>
        <dbReference type="Pfam" id="PF00334"/>
    </source>
</evidence>
<organism evidence="5 6">
    <name type="scientific">Stomoxys calcitrans</name>
    <name type="common">Stable fly</name>
    <name type="synonym">Conops calcitrans</name>
    <dbReference type="NCBI Taxonomy" id="35570"/>
    <lineage>
        <taxon>Eukaryota</taxon>
        <taxon>Metazoa</taxon>
        <taxon>Ecdysozoa</taxon>
        <taxon>Arthropoda</taxon>
        <taxon>Hexapoda</taxon>
        <taxon>Insecta</taxon>
        <taxon>Pterygota</taxon>
        <taxon>Neoptera</taxon>
        <taxon>Endopterygota</taxon>
        <taxon>Diptera</taxon>
        <taxon>Brachycera</taxon>
        <taxon>Muscomorpha</taxon>
        <taxon>Muscoidea</taxon>
        <taxon>Muscidae</taxon>
        <taxon>Stomoxys</taxon>
    </lineage>
</organism>
<evidence type="ECO:0000256" key="3">
    <source>
        <dbReference type="SAM" id="MobiDB-lite"/>
    </source>
</evidence>
<dbReference type="InterPro" id="IPR034907">
    <property type="entry name" value="NDK-like_dom"/>
</dbReference>
<evidence type="ECO:0000256" key="1">
    <source>
        <dbReference type="ARBA" id="ARBA00008142"/>
    </source>
</evidence>
<dbReference type="SUPFAM" id="SSF54919">
    <property type="entry name" value="Nucleoside diphosphate kinase, NDK"/>
    <property type="match status" value="1"/>
</dbReference>
<dbReference type="GO" id="GO:0003341">
    <property type="term" value="P:cilium movement"/>
    <property type="evidence" value="ECO:0007669"/>
    <property type="project" value="TreeGrafter"/>
</dbReference>
<comment type="caution">
    <text evidence="2">Lacks conserved residue(s) required for the propagation of feature annotation.</text>
</comment>
<gene>
    <name evidence="5" type="primary">106096075</name>
</gene>
<comment type="similarity">
    <text evidence="1 2">Belongs to the NDK family.</text>
</comment>
<dbReference type="OrthoDB" id="1729737at2759"/>
<dbReference type="PANTHER" id="PTHR46161">
    <property type="entry name" value="NUCLEOSIDE DIPHOSPHATE KINASE"/>
    <property type="match status" value="1"/>
</dbReference>
<evidence type="ECO:0000256" key="2">
    <source>
        <dbReference type="PROSITE-ProRule" id="PRU00706"/>
    </source>
</evidence>
<dbReference type="KEGG" id="scac:106096075"/>
<name>A0A1I8NVK3_STOCA</name>
<feature type="compositionally biased region" description="Polar residues" evidence="3">
    <location>
        <begin position="211"/>
        <end position="225"/>
    </location>
</feature>